<protein>
    <recommendedName>
        <fullName evidence="10">Odorant receptor</fullName>
    </recommendedName>
</protein>
<feature type="transmembrane region" description="Helical" evidence="10">
    <location>
        <begin position="69"/>
        <end position="85"/>
    </location>
</feature>
<comment type="caution">
    <text evidence="10">Lacks conserved residue(s) required for the propagation of feature annotation.</text>
</comment>
<evidence type="ECO:0000256" key="9">
    <source>
        <dbReference type="ARBA" id="ARBA00023224"/>
    </source>
</evidence>
<dbReference type="GO" id="GO:0004984">
    <property type="term" value="F:olfactory receptor activity"/>
    <property type="evidence" value="ECO:0007669"/>
    <property type="project" value="InterPro"/>
</dbReference>
<evidence type="ECO:0000256" key="8">
    <source>
        <dbReference type="ARBA" id="ARBA00023170"/>
    </source>
</evidence>
<dbReference type="AlphaFoldDB" id="A0A6B9C9F6"/>
<name>A0A6B9C9F6_9DIPT</name>
<feature type="transmembrane region" description="Helical" evidence="10">
    <location>
        <begin position="43"/>
        <end position="62"/>
    </location>
</feature>
<feature type="transmembrane region" description="Helical" evidence="10">
    <location>
        <begin position="170"/>
        <end position="194"/>
    </location>
</feature>
<reference evidence="11" key="1">
    <citation type="submission" date="2018-11" db="EMBL/GenBank/DDBJ databases">
        <authorList>
            <person name="Zhao Y."/>
            <person name="Mu W."/>
            <person name="Zhou C."/>
        </authorList>
    </citation>
    <scope>NUCLEOTIDE SEQUENCE</scope>
</reference>
<dbReference type="GO" id="GO:0005549">
    <property type="term" value="F:odorant binding"/>
    <property type="evidence" value="ECO:0007669"/>
    <property type="project" value="InterPro"/>
</dbReference>
<evidence type="ECO:0000256" key="5">
    <source>
        <dbReference type="ARBA" id="ARBA00022725"/>
    </source>
</evidence>
<feature type="transmembrane region" description="Helical" evidence="10">
    <location>
        <begin position="266"/>
        <end position="286"/>
    </location>
</feature>
<keyword evidence="6 10" id="KW-1133">Transmembrane helix</keyword>
<evidence type="ECO:0000256" key="4">
    <source>
        <dbReference type="ARBA" id="ARBA00022692"/>
    </source>
</evidence>
<dbReference type="GO" id="GO:0005886">
    <property type="term" value="C:plasma membrane"/>
    <property type="evidence" value="ECO:0007669"/>
    <property type="project" value="UniProtKB-SubCell"/>
</dbReference>
<evidence type="ECO:0000313" key="11">
    <source>
        <dbReference type="EMBL" id="QGW45393.1"/>
    </source>
</evidence>
<evidence type="ECO:0000256" key="3">
    <source>
        <dbReference type="ARBA" id="ARBA00022606"/>
    </source>
</evidence>
<dbReference type="GO" id="GO:0007165">
    <property type="term" value="P:signal transduction"/>
    <property type="evidence" value="ECO:0007669"/>
    <property type="project" value="UniProtKB-KW"/>
</dbReference>
<dbReference type="PANTHER" id="PTHR21137">
    <property type="entry name" value="ODORANT RECEPTOR"/>
    <property type="match status" value="1"/>
</dbReference>
<evidence type="ECO:0000256" key="2">
    <source>
        <dbReference type="ARBA" id="ARBA00022475"/>
    </source>
</evidence>
<keyword evidence="7 10" id="KW-0472">Membrane</keyword>
<accession>A0A6B9C9F6</accession>
<keyword evidence="5 10" id="KW-0552">Olfaction</keyword>
<dbReference type="InterPro" id="IPR004117">
    <property type="entry name" value="7tm6_olfct_rcpt"/>
</dbReference>
<dbReference type="Pfam" id="PF02949">
    <property type="entry name" value="7tm_6"/>
    <property type="match status" value="1"/>
</dbReference>
<sequence>MNKSKMFKIEIPDTYYQFGRLYHLLGIWSDADSLTWQERCRHLFYFFHFAGFMISLALGSFTTADKDESVFLAAVAIVCIVMVYRQRYILWQNRDILVSIEKIETSYTDDRNEFVEMSSTLNFFTKVVHGYLGSALSGTIPAVFLYPFFNEKRSLLFNIAFPLDRTKSEIGFWVAYLFVAGGVMWAVLCVLYTAKIWYIMVFFSVNYKTLGNQFKRLGMNRTDKPKKKVSIAEQHRHFQEDLKVAIQNYDRINSLLEVFGTDYSRLFFLQLLTGSISICGGIYGLAFSRHENMIMDGYNCAFLLYSVFDIFMIMYLGNEIKLASDQLSYCLFECNWMDQLTSGKKPIIILTERLKRSQELTVGKLYPLNLQTFTSVARAAYSMLNIVQNFRM</sequence>
<feature type="transmembrane region" description="Helical" evidence="10">
    <location>
        <begin position="128"/>
        <end position="149"/>
    </location>
</feature>
<dbReference type="PANTHER" id="PTHR21137:SF35">
    <property type="entry name" value="ODORANT RECEPTOR 19A-RELATED"/>
    <property type="match status" value="1"/>
</dbReference>
<comment type="subcellular location">
    <subcellularLocation>
        <location evidence="1 10">Cell membrane</location>
        <topology evidence="1 10">Multi-pass membrane protein</topology>
    </subcellularLocation>
</comment>
<keyword evidence="3 10" id="KW-0716">Sensory transduction</keyword>
<comment type="similarity">
    <text evidence="10">Belongs to the insect chemoreceptor superfamily. Heteromeric odorant receptor channel (TC 1.A.69) family.</text>
</comment>
<dbReference type="EMBL" id="MK248979">
    <property type="protein sequence ID" value="QGW45393.1"/>
    <property type="molecule type" value="mRNA"/>
</dbReference>
<proteinExistence type="evidence at transcript level"/>
<keyword evidence="9 10" id="KW-0807">Transducer</keyword>
<feature type="transmembrane region" description="Helical" evidence="10">
    <location>
        <begin position="298"/>
        <end position="317"/>
    </location>
</feature>
<evidence type="ECO:0000256" key="7">
    <source>
        <dbReference type="ARBA" id="ARBA00023136"/>
    </source>
</evidence>
<evidence type="ECO:0000256" key="1">
    <source>
        <dbReference type="ARBA" id="ARBA00004651"/>
    </source>
</evidence>
<organism evidence="11">
    <name type="scientific">Bradysia odoriphaga</name>
    <dbReference type="NCBI Taxonomy" id="1564500"/>
    <lineage>
        <taxon>Eukaryota</taxon>
        <taxon>Metazoa</taxon>
        <taxon>Ecdysozoa</taxon>
        <taxon>Arthropoda</taxon>
        <taxon>Hexapoda</taxon>
        <taxon>Insecta</taxon>
        <taxon>Pterygota</taxon>
        <taxon>Neoptera</taxon>
        <taxon>Endopterygota</taxon>
        <taxon>Diptera</taxon>
        <taxon>Nematocera</taxon>
        <taxon>Sciaroidea</taxon>
        <taxon>Sciaridae</taxon>
        <taxon>Bradysia</taxon>
    </lineage>
</organism>
<keyword evidence="4 10" id="KW-0812">Transmembrane</keyword>
<keyword evidence="8 10" id="KW-0675">Receptor</keyword>
<keyword evidence="2" id="KW-1003">Cell membrane</keyword>
<evidence type="ECO:0000256" key="6">
    <source>
        <dbReference type="ARBA" id="ARBA00022989"/>
    </source>
</evidence>
<evidence type="ECO:0000256" key="10">
    <source>
        <dbReference type="RuleBase" id="RU351113"/>
    </source>
</evidence>